<dbReference type="OrthoDB" id="2755057at2759"/>
<dbReference type="AlphaFoldDB" id="A0A401GYW8"/>
<reference evidence="1 2" key="1">
    <citation type="journal article" date="2018" name="Sci. Rep.">
        <title>Genome sequence of the cauliflower mushroom Sparassis crispa (Hanabiratake) and its association with beneficial usage.</title>
        <authorList>
            <person name="Kiyama R."/>
            <person name="Furutani Y."/>
            <person name="Kawaguchi K."/>
            <person name="Nakanishi T."/>
        </authorList>
    </citation>
    <scope>NUCLEOTIDE SEQUENCE [LARGE SCALE GENOMIC DNA]</scope>
</reference>
<keyword evidence="2" id="KW-1185">Reference proteome</keyword>
<sequence>MAEGSTAVFDRALKEVRRNSVAVETVPHAIDLLNVLEIRDLLDSTADSANEDVAYRSFYQMLPGALDRWRLTIEEQLSTLHPLSDSDSVPPQNWLKLAKTMFKCTECDRIRFWPEVAAHMHHCPKAEKYLYHLPRHPSGTLHSVVGSSYETAMCSYFFPRKAWSTKSLQLCDDRASTMLKAYGMDPDTVTCANMDKLDARFACGTCSEPGKSLVVMGWRAAMYHCMTQHLYCEPEWQQVSTAQAQEVRKLEKLREEKFLRLYEHFTRWVSGFCACGLHIRCGLNPATDETTVSGHVRVQHNDRYTVPGVLPSEFYQDRDRLPFMPPAVSLFIGDSEAL</sequence>
<organism evidence="1 2">
    <name type="scientific">Sparassis crispa</name>
    <dbReference type="NCBI Taxonomy" id="139825"/>
    <lineage>
        <taxon>Eukaryota</taxon>
        <taxon>Fungi</taxon>
        <taxon>Dikarya</taxon>
        <taxon>Basidiomycota</taxon>
        <taxon>Agaricomycotina</taxon>
        <taxon>Agaricomycetes</taxon>
        <taxon>Polyporales</taxon>
        <taxon>Sparassidaceae</taxon>
        <taxon>Sparassis</taxon>
    </lineage>
</organism>
<evidence type="ECO:0000313" key="1">
    <source>
        <dbReference type="EMBL" id="GBE87350.1"/>
    </source>
</evidence>
<dbReference type="Proteomes" id="UP000287166">
    <property type="component" value="Unassembled WGS sequence"/>
</dbReference>
<name>A0A401GYW8_9APHY</name>
<gene>
    <name evidence="1" type="ORF">SCP_1100250</name>
</gene>
<proteinExistence type="predicted"/>
<evidence type="ECO:0000313" key="2">
    <source>
        <dbReference type="Proteomes" id="UP000287166"/>
    </source>
</evidence>
<dbReference type="InParanoid" id="A0A401GYW8"/>
<dbReference type="RefSeq" id="XP_027618263.1">
    <property type="nucleotide sequence ID" value="XM_027762462.1"/>
</dbReference>
<dbReference type="GeneID" id="38784267"/>
<dbReference type="EMBL" id="BFAD01000011">
    <property type="protein sequence ID" value="GBE87350.1"/>
    <property type="molecule type" value="Genomic_DNA"/>
</dbReference>
<accession>A0A401GYW8</accession>
<comment type="caution">
    <text evidence="1">The sequence shown here is derived from an EMBL/GenBank/DDBJ whole genome shotgun (WGS) entry which is preliminary data.</text>
</comment>
<protein>
    <submittedName>
        <fullName evidence="1">Uncharacterized protein</fullName>
    </submittedName>
</protein>